<protein>
    <submittedName>
        <fullName evidence="3">Aspartate racemase</fullName>
    </submittedName>
</protein>
<sequence>MKKSIGIIGGMGPLATVDLFEKIIHATDAARDQDFPHVIVDCNTDIPDRTAAILSGGEDPVPQLVRSAHALERAGAQVLAMPCNTAHWFYDELCRHTDLPVLHMLRLTADSLEREGIGTVGLLATDGTIRTGIYETLLADRGIKVVKPDAVGQRRVMSAIYDGVKAGNLAAIDIPALRQTLDAMLEQGAERFVLGCTELPIVFSQCALAYSVADPTQILAEAAVAFAGYPVKKLY</sequence>
<dbReference type="NCBIfam" id="TIGR00035">
    <property type="entry name" value="asp_race"/>
    <property type="match status" value="1"/>
</dbReference>
<organism evidence="3 4">
    <name type="scientific">Vescimonas fastidiosa</name>
    <dbReference type="NCBI Taxonomy" id="2714353"/>
    <lineage>
        <taxon>Bacteria</taxon>
        <taxon>Bacillati</taxon>
        <taxon>Bacillota</taxon>
        <taxon>Clostridia</taxon>
        <taxon>Eubacteriales</taxon>
        <taxon>Oscillospiraceae</taxon>
        <taxon>Vescimonas</taxon>
    </lineage>
</organism>
<dbReference type="SUPFAM" id="SSF53681">
    <property type="entry name" value="Aspartate/glutamate racemase"/>
    <property type="match status" value="2"/>
</dbReference>
<proteinExistence type="inferred from homology"/>
<dbReference type="InterPro" id="IPR015942">
    <property type="entry name" value="Asp/Glu/hydantoin_racemase"/>
</dbReference>
<evidence type="ECO:0000256" key="1">
    <source>
        <dbReference type="ARBA" id="ARBA00007847"/>
    </source>
</evidence>
<dbReference type="Gene3D" id="3.40.50.1860">
    <property type="match status" value="2"/>
</dbReference>
<dbReference type="Pfam" id="PF01177">
    <property type="entry name" value="Asp_Glu_race"/>
    <property type="match status" value="1"/>
</dbReference>
<dbReference type="KEGG" id="vfa:MM35RIKEN_11650"/>
<reference evidence="3" key="1">
    <citation type="submission" date="2020-09" db="EMBL/GenBank/DDBJ databases">
        <title>New species isolated from human feces.</title>
        <authorList>
            <person name="Kitahara M."/>
            <person name="Shigeno Y."/>
            <person name="Shime M."/>
            <person name="Matsumoto Y."/>
            <person name="Nakamura S."/>
            <person name="Motooka D."/>
            <person name="Fukuoka S."/>
            <person name="Nishikawa H."/>
            <person name="Benno Y."/>
        </authorList>
    </citation>
    <scope>NUCLEOTIDE SEQUENCE</scope>
    <source>
        <strain evidence="3">MM35</strain>
    </source>
</reference>
<evidence type="ECO:0000313" key="4">
    <source>
        <dbReference type="Proteomes" id="UP000681343"/>
    </source>
</evidence>
<accession>A0A810Q2H3</accession>
<name>A0A810Q2H3_9FIRM</name>
<evidence type="ECO:0000313" key="3">
    <source>
        <dbReference type="EMBL" id="BCK78973.1"/>
    </source>
</evidence>
<keyword evidence="2" id="KW-0413">Isomerase</keyword>
<dbReference type="PANTHER" id="PTHR21198:SF7">
    <property type="entry name" value="ASPARTATE-GLUTAMATE RACEMASE FAMILY"/>
    <property type="match status" value="1"/>
</dbReference>
<comment type="similarity">
    <text evidence="1">Belongs to the aspartate/glutamate racemases family.</text>
</comment>
<evidence type="ECO:0000256" key="2">
    <source>
        <dbReference type="ARBA" id="ARBA00023235"/>
    </source>
</evidence>
<dbReference type="GO" id="GO:0047661">
    <property type="term" value="F:amino-acid racemase activity"/>
    <property type="evidence" value="ECO:0007669"/>
    <property type="project" value="InterPro"/>
</dbReference>
<dbReference type="AlphaFoldDB" id="A0A810Q2H3"/>
<dbReference type="InterPro" id="IPR004380">
    <property type="entry name" value="Asp_race"/>
</dbReference>
<keyword evidence="4" id="KW-1185">Reference proteome</keyword>
<dbReference type="RefSeq" id="WP_212820095.1">
    <property type="nucleotide sequence ID" value="NZ_AP023415.1"/>
</dbReference>
<dbReference type="EMBL" id="AP023415">
    <property type="protein sequence ID" value="BCK78973.1"/>
    <property type="molecule type" value="Genomic_DNA"/>
</dbReference>
<dbReference type="Proteomes" id="UP000681343">
    <property type="component" value="Chromosome"/>
</dbReference>
<dbReference type="PANTHER" id="PTHR21198">
    <property type="entry name" value="GLUTAMATE RACEMASE"/>
    <property type="match status" value="1"/>
</dbReference>
<dbReference type="InterPro" id="IPR001920">
    <property type="entry name" value="Asp/Glu_race"/>
</dbReference>
<gene>
    <name evidence="3" type="ORF">MM35RIKEN_11650</name>
</gene>